<comment type="caution">
    <text evidence="3">The sequence shown here is derived from an EMBL/GenBank/DDBJ whole genome shotgun (WGS) entry which is preliminary data.</text>
</comment>
<evidence type="ECO:0000313" key="4">
    <source>
        <dbReference type="Proteomes" id="UP000634136"/>
    </source>
</evidence>
<keyword evidence="1" id="KW-0175">Coiled coil</keyword>
<feature type="coiled-coil region" evidence="1">
    <location>
        <begin position="532"/>
        <end position="597"/>
    </location>
</feature>
<keyword evidence="4" id="KW-1185">Reference proteome</keyword>
<evidence type="ECO:0000256" key="1">
    <source>
        <dbReference type="SAM" id="Coils"/>
    </source>
</evidence>
<dbReference type="AlphaFoldDB" id="A0A834XCD5"/>
<feature type="region of interest" description="Disordered" evidence="2">
    <location>
        <begin position="196"/>
        <end position="234"/>
    </location>
</feature>
<accession>A0A834XCD5</accession>
<dbReference type="PANTHER" id="PTHR33499:SF43">
    <property type="entry name" value="TRANSPOSASE, PTTA_EN_SPM, PLANT"/>
    <property type="match status" value="1"/>
</dbReference>
<dbReference type="InterPro" id="IPR004252">
    <property type="entry name" value="Probable_transposase_24"/>
</dbReference>
<reference evidence="3" key="1">
    <citation type="submission" date="2020-09" db="EMBL/GenBank/DDBJ databases">
        <title>Genome-Enabled Discovery of Anthraquinone Biosynthesis in Senna tora.</title>
        <authorList>
            <person name="Kang S.-H."/>
            <person name="Pandey R.P."/>
            <person name="Lee C.-M."/>
            <person name="Sim J.-S."/>
            <person name="Jeong J.-T."/>
            <person name="Choi B.-S."/>
            <person name="Jung M."/>
            <person name="Ginzburg D."/>
            <person name="Zhao K."/>
            <person name="Won S.Y."/>
            <person name="Oh T.-J."/>
            <person name="Yu Y."/>
            <person name="Kim N.-H."/>
            <person name="Lee O.R."/>
            <person name="Lee T.-H."/>
            <person name="Bashyal P."/>
            <person name="Kim T.-S."/>
            <person name="Lee W.-H."/>
            <person name="Kawkins C."/>
            <person name="Kim C.-K."/>
            <person name="Kim J.S."/>
            <person name="Ahn B.O."/>
            <person name="Rhee S.Y."/>
            <person name="Sohng J.K."/>
        </authorList>
    </citation>
    <scope>NUCLEOTIDE SEQUENCE</scope>
    <source>
        <tissue evidence="3">Leaf</tissue>
    </source>
</reference>
<dbReference type="OrthoDB" id="1745817at2759"/>
<dbReference type="Pfam" id="PF03004">
    <property type="entry name" value="Transposase_24"/>
    <property type="match status" value="1"/>
</dbReference>
<gene>
    <name evidence="3" type="ORF">G2W53_004737</name>
</gene>
<feature type="region of interest" description="Disordered" evidence="2">
    <location>
        <begin position="1"/>
        <end position="26"/>
    </location>
</feature>
<feature type="compositionally biased region" description="Basic residues" evidence="2">
    <location>
        <begin position="1"/>
        <end position="14"/>
    </location>
</feature>
<dbReference type="PRINTS" id="PR00929">
    <property type="entry name" value="ATHOOK"/>
</dbReference>
<evidence type="ECO:0000256" key="2">
    <source>
        <dbReference type="SAM" id="MobiDB-lite"/>
    </source>
</evidence>
<protein>
    <submittedName>
        <fullName evidence="3">Putative leucine-rich repeat-containing protein</fullName>
    </submittedName>
</protein>
<dbReference type="InterPro" id="IPR017956">
    <property type="entry name" value="AT_hook_DNA-bd_motif"/>
</dbReference>
<dbReference type="GO" id="GO:0003677">
    <property type="term" value="F:DNA binding"/>
    <property type="evidence" value="ECO:0007669"/>
    <property type="project" value="InterPro"/>
</dbReference>
<feature type="compositionally biased region" description="Polar residues" evidence="2">
    <location>
        <begin position="163"/>
        <end position="183"/>
    </location>
</feature>
<name>A0A834XCD5_9FABA</name>
<feature type="compositionally biased region" description="Basic residues" evidence="2">
    <location>
        <begin position="210"/>
        <end position="225"/>
    </location>
</feature>
<organism evidence="3 4">
    <name type="scientific">Senna tora</name>
    <dbReference type="NCBI Taxonomy" id="362788"/>
    <lineage>
        <taxon>Eukaryota</taxon>
        <taxon>Viridiplantae</taxon>
        <taxon>Streptophyta</taxon>
        <taxon>Embryophyta</taxon>
        <taxon>Tracheophyta</taxon>
        <taxon>Spermatophyta</taxon>
        <taxon>Magnoliopsida</taxon>
        <taxon>eudicotyledons</taxon>
        <taxon>Gunneridae</taxon>
        <taxon>Pentapetalae</taxon>
        <taxon>rosids</taxon>
        <taxon>fabids</taxon>
        <taxon>Fabales</taxon>
        <taxon>Fabaceae</taxon>
        <taxon>Caesalpinioideae</taxon>
        <taxon>Cassia clade</taxon>
        <taxon>Senna</taxon>
    </lineage>
</organism>
<dbReference type="PANTHER" id="PTHR33499">
    <property type="entry name" value="OS12G0282400 PROTEIN-RELATED"/>
    <property type="match status" value="1"/>
</dbReference>
<feature type="region of interest" description="Disordered" evidence="2">
    <location>
        <begin position="90"/>
        <end position="115"/>
    </location>
</feature>
<dbReference type="EMBL" id="JAAIUW010000002">
    <property type="protein sequence ID" value="KAF7842439.1"/>
    <property type="molecule type" value="Genomic_DNA"/>
</dbReference>
<dbReference type="SMART" id="SM00384">
    <property type="entry name" value="AT_hook"/>
    <property type="match status" value="4"/>
</dbReference>
<dbReference type="Proteomes" id="UP000634136">
    <property type="component" value="Unassembled WGS sequence"/>
</dbReference>
<feature type="compositionally biased region" description="Basic and acidic residues" evidence="2">
    <location>
        <begin position="98"/>
        <end position="115"/>
    </location>
</feature>
<proteinExistence type="predicted"/>
<feature type="region of interest" description="Disordered" evidence="2">
    <location>
        <begin position="38"/>
        <end position="67"/>
    </location>
</feature>
<sequence>MPKRKGRGRPKKPSVGKTQQSEDSKLDILAKQWEMLEAEGGSGFGEEQEAETSTMPKRMRLGVPRGSTVQNRFQESADGYLDIRVNPSNSVQVGSHGEGQEADKMKGPGRSRGSEVQKKFQLQESDYGNLDALISNIVGNVLGRGEQQAVNIPTKKGRGRPRGSTSLKNFQRSADGNLDILTNPSNLVEIGTGFEEEQLADTDASTAPMKKGRGRPKGSMGKKRHQESADGNLGGMINTYGLVEVVGPGQGGEDQEADMCITLKRRGRGPTRGLTLQMKRQQSADGKLDVIIHPTKMVAVGPGRKDFITDLSVIVRQNARHNVSKWKRVPQSVRDTIVQKILDNWRLPDTVLVRKAIIDEAGRLYRNWRNRLHSYYLNFATKEEALKHVPDDINSADWKCLVDYFSSPAFETMSAKNKANKAKQTFNHACGPKSFQAVSYDARDEETGKEPDLHKLWQLTHKRANGEWVDEASKEIHEKVTQQIVEKLNELEDSGTGDEVAAIEPEVIESAFKSLVGKRSYMQGLATGGSVRVQVEQLRAELEAQKKETEEAKKMCNEARAKLVEVESQLVEERQRRKEAENRLRDRQSEILQINTQVQTAIEAALSQHRLPMIEAEGPSRQNRKLTELESQLHEAEDVITELRADASESWHPILFGFAFLACVNNLSENSVSCCIFYSDGIRDSFVWIGLCIGFVHDPASEGVPAFHGLLWREFKKTELAFSGAVDEVDVLVVLRGSARVKNELSERGRWCGSCAATVDAAGAAVTGGTGTMA</sequence>
<feature type="region of interest" description="Disordered" evidence="2">
    <location>
        <begin position="153"/>
        <end position="183"/>
    </location>
</feature>
<evidence type="ECO:0000313" key="3">
    <source>
        <dbReference type="EMBL" id="KAF7842439.1"/>
    </source>
</evidence>